<comment type="caution">
    <text evidence="5">The sequence shown here is derived from an EMBL/GenBank/DDBJ whole genome shotgun (WGS) entry which is preliminary data.</text>
</comment>
<sequence length="327" mass="35523">MSTAPVVSSTRRGLAGLCAACAREAILASTTLRAPASRIARSAREFSAETRRRTLPSEFHSHPSAATLGTPQRRWMSSTRPALRSSAAAQTATTEPQSDGASDGAQSTAGKTAEQAEIRTQVPPSPPSYYALFPQTLPQGPPPAGPFHIDTRALRREFLQLQAAAHPDFHHQAASAASSPSLPHSADPRAQYSAARRRAEAVSAHINAAYRTLSSPLLRAQHLLQTRFGVDLAGDEAAAAARPDPDLLMEVLETREAIEGAEAEAELEPLRRENEARIRDTVEALERAFREDDVEAAKRETVRLRYWANIKESIDNWEPGKPVVLQH</sequence>
<feature type="compositionally biased region" description="Polar residues" evidence="3">
    <location>
        <begin position="67"/>
        <end position="80"/>
    </location>
</feature>
<gene>
    <name evidence="5" type="ORF">NKR23_g8825</name>
</gene>
<dbReference type="PANTHER" id="PTHR14021:SF15">
    <property type="entry name" value="IRON-SULFUR CLUSTER CO-CHAPERONE PROTEIN HSCB"/>
    <property type="match status" value="1"/>
</dbReference>
<feature type="region of interest" description="Disordered" evidence="3">
    <location>
        <begin position="43"/>
        <end position="147"/>
    </location>
</feature>
<keyword evidence="6" id="KW-1185">Reference proteome</keyword>
<keyword evidence="2" id="KW-0143">Chaperone</keyword>
<dbReference type="InterPro" id="IPR036386">
    <property type="entry name" value="HscB_C_sf"/>
</dbReference>
<evidence type="ECO:0000259" key="4">
    <source>
        <dbReference type="Pfam" id="PF07743"/>
    </source>
</evidence>
<dbReference type="InterPro" id="IPR009073">
    <property type="entry name" value="HscB_oligo_C"/>
</dbReference>
<feature type="compositionally biased region" description="Basic and acidic residues" evidence="3">
    <location>
        <begin position="43"/>
        <end position="52"/>
    </location>
</feature>
<dbReference type="SUPFAM" id="SSF47144">
    <property type="entry name" value="HSC20 (HSCB), C-terminal oligomerisation domain"/>
    <property type="match status" value="1"/>
</dbReference>
<reference evidence="5" key="1">
    <citation type="submission" date="2022-07" db="EMBL/GenBank/DDBJ databases">
        <title>Fungi with potential for degradation of polypropylene.</title>
        <authorList>
            <person name="Gostincar C."/>
        </authorList>
    </citation>
    <scope>NUCLEOTIDE SEQUENCE</scope>
    <source>
        <strain evidence="5">EXF-13308</strain>
    </source>
</reference>
<evidence type="ECO:0000313" key="6">
    <source>
        <dbReference type="Proteomes" id="UP001174694"/>
    </source>
</evidence>
<comment type="similarity">
    <text evidence="1">Belongs to the HscB family.</text>
</comment>
<dbReference type="GO" id="GO:0005739">
    <property type="term" value="C:mitochondrion"/>
    <property type="evidence" value="ECO:0007669"/>
    <property type="project" value="TreeGrafter"/>
</dbReference>
<dbReference type="Gene3D" id="1.10.287.110">
    <property type="entry name" value="DnaJ domain"/>
    <property type="match status" value="1"/>
</dbReference>
<organism evidence="5 6">
    <name type="scientific">Pleurostoma richardsiae</name>
    <dbReference type="NCBI Taxonomy" id="41990"/>
    <lineage>
        <taxon>Eukaryota</taxon>
        <taxon>Fungi</taxon>
        <taxon>Dikarya</taxon>
        <taxon>Ascomycota</taxon>
        <taxon>Pezizomycotina</taxon>
        <taxon>Sordariomycetes</taxon>
        <taxon>Sordariomycetidae</taxon>
        <taxon>Calosphaeriales</taxon>
        <taxon>Pleurostomataceae</taxon>
        <taxon>Pleurostoma</taxon>
    </lineage>
</organism>
<dbReference type="AlphaFoldDB" id="A0AA38R5H0"/>
<proteinExistence type="inferred from homology"/>
<feature type="compositionally biased region" description="Polar residues" evidence="3">
    <location>
        <begin position="87"/>
        <end position="110"/>
    </location>
</feature>
<protein>
    <recommendedName>
        <fullName evidence="4">Co-chaperone HscB C-terminal oligomerisation domain-containing protein</fullName>
    </recommendedName>
</protein>
<dbReference type="GO" id="GO:0051259">
    <property type="term" value="P:protein complex oligomerization"/>
    <property type="evidence" value="ECO:0007669"/>
    <property type="project" value="InterPro"/>
</dbReference>
<dbReference type="NCBIfam" id="TIGR00714">
    <property type="entry name" value="hscB"/>
    <property type="match status" value="1"/>
</dbReference>
<dbReference type="Pfam" id="PF07743">
    <property type="entry name" value="HSCB_C"/>
    <property type="match status" value="1"/>
</dbReference>
<dbReference type="InterPro" id="IPR036869">
    <property type="entry name" value="J_dom_sf"/>
</dbReference>
<dbReference type="GO" id="GO:0051087">
    <property type="term" value="F:protein-folding chaperone binding"/>
    <property type="evidence" value="ECO:0007669"/>
    <property type="project" value="InterPro"/>
</dbReference>
<dbReference type="PANTHER" id="PTHR14021">
    <property type="entry name" value="IRON-SULFUR CLUSTER CO-CHAPERONE PROTEIN HSCB"/>
    <property type="match status" value="1"/>
</dbReference>
<feature type="compositionally biased region" description="Low complexity" evidence="3">
    <location>
        <begin position="172"/>
        <end position="185"/>
    </location>
</feature>
<dbReference type="Proteomes" id="UP001174694">
    <property type="component" value="Unassembled WGS sequence"/>
</dbReference>
<dbReference type="GO" id="GO:0001671">
    <property type="term" value="F:ATPase activator activity"/>
    <property type="evidence" value="ECO:0007669"/>
    <property type="project" value="InterPro"/>
</dbReference>
<dbReference type="Gene3D" id="1.20.1280.20">
    <property type="entry name" value="HscB, C-terminal domain"/>
    <property type="match status" value="1"/>
</dbReference>
<evidence type="ECO:0000256" key="1">
    <source>
        <dbReference type="ARBA" id="ARBA00010476"/>
    </source>
</evidence>
<evidence type="ECO:0000256" key="2">
    <source>
        <dbReference type="ARBA" id="ARBA00023186"/>
    </source>
</evidence>
<dbReference type="EMBL" id="JANBVO010000032">
    <property type="protein sequence ID" value="KAJ9137863.1"/>
    <property type="molecule type" value="Genomic_DNA"/>
</dbReference>
<dbReference type="GO" id="GO:0044571">
    <property type="term" value="P:[2Fe-2S] cluster assembly"/>
    <property type="evidence" value="ECO:0007669"/>
    <property type="project" value="InterPro"/>
</dbReference>
<feature type="region of interest" description="Disordered" evidence="3">
    <location>
        <begin position="169"/>
        <end position="196"/>
    </location>
</feature>
<dbReference type="InterPro" id="IPR004640">
    <property type="entry name" value="HscB"/>
</dbReference>
<feature type="domain" description="Co-chaperone HscB C-terminal oligomerisation" evidence="4">
    <location>
        <begin position="244"/>
        <end position="315"/>
    </location>
</feature>
<name>A0AA38R5H0_9PEZI</name>
<evidence type="ECO:0000313" key="5">
    <source>
        <dbReference type="EMBL" id="KAJ9137863.1"/>
    </source>
</evidence>
<accession>A0AA38R5H0</accession>
<evidence type="ECO:0000256" key="3">
    <source>
        <dbReference type="SAM" id="MobiDB-lite"/>
    </source>
</evidence>
<dbReference type="SUPFAM" id="SSF46565">
    <property type="entry name" value="Chaperone J-domain"/>
    <property type="match status" value="1"/>
</dbReference>